<name>A0A2P5FRL5_TREOI</name>
<evidence type="ECO:0000256" key="1">
    <source>
        <dbReference type="SAM" id="Phobius"/>
    </source>
</evidence>
<feature type="transmembrane region" description="Helical" evidence="1">
    <location>
        <begin position="61"/>
        <end position="87"/>
    </location>
</feature>
<reference evidence="3" key="1">
    <citation type="submission" date="2016-06" db="EMBL/GenBank/DDBJ databases">
        <title>Parallel loss of symbiosis genes in relatives of nitrogen-fixing non-legume Parasponia.</title>
        <authorList>
            <person name="Van Velzen R."/>
            <person name="Holmer R."/>
            <person name="Bu F."/>
            <person name="Rutten L."/>
            <person name="Van Zeijl A."/>
            <person name="Liu W."/>
            <person name="Santuari L."/>
            <person name="Cao Q."/>
            <person name="Sharma T."/>
            <person name="Shen D."/>
            <person name="Roswanjaya Y."/>
            <person name="Wardhani T."/>
            <person name="Kalhor M.S."/>
            <person name="Jansen J."/>
            <person name="Van den Hoogen J."/>
            <person name="Gungor B."/>
            <person name="Hartog M."/>
            <person name="Hontelez J."/>
            <person name="Verver J."/>
            <person name="Yang W.-C."/>
            <person name="Schijlen E."/>
            <person name="Repin R."/>
            <person name="Schilthuizen M."/>
            <person name="Schranz E."/>
            <person name="Heidstra R."/>
            <person name="Miyata K."/>
            <person name="Fedorova E."/>
            <person name="Kohlen W."/>
            <person name="Bisseling T."/>
            <person name="Smit S."/>
            <person name="Geurts R."/>
        </authorList>
    </citation>
    <scope>NUCLEOTIDE SEQUENCE [LARGE SCALE GENOMIC DNA]</scope>
    <source>
        <strain evidence="3">cv. RG33-2</strain>
    </source>
</reference>
<dbReference type="AlphaFoldDB" id="A0A2P5FRL5"/>
<evidence type="ECO:0000313" key="3">
    <source>
        <dbReference type="Proteomes" id="UP000237000"/>
    </source>
</evidence>
<comment type="caution">
    <text evidence="2">The sequence shown here is derived from an EMBL/GenBank/DDBJ whole genome shotgun (WGS) entry which is preliminary data.</text>
</comment>
<proteinExistence type="predicted"/>
<organism evidence="2 3">
    <name type="scientific">Trema orientale</name>
    <name type="common">Charcoal tree</name>
    <name type="synonym">Celtis orientalis</name>
    <dbReference type="NCBI Taxonomy" id="63057"/>
    <lineage>
        <taxon>Eukaryota</taxon>
        <taxon>Viridiplantae</taxon>
        <taxon>Streptophyta</taxon>
        <taxon>Embryophyta</taxon>
        <taxon>Tracheophyta</taxon>
        <taxon>Spermatophyta</taxon>
        <taxon>Magnoliopsida</taxon>
        <taxon>eudicotyledons</taxon>
        <taxon>Gunneridae</taxon>
        <taxon>Pentapetalae</taxon>
        <taxon>rosids</taxon>
        <taxon>fabids</taxon>
        <taxon>Rosales</taxon>
        <taxon>Cannabaceae</taxon>
        <taxon>Trema</taxon>
    </lineage>
</organism>
<keyword evidence="3" id="KW-1185">Reference proteome</keyword>
<dbReference type="EMBL" id="JXTC01000013">
    <property type="protein sequence ID" value="POO00455.1"/>
    <property type="molecule type" value="Genomic_DNA"/>
</dbReference>
<keyword evidence="1" id="KW-1133">Transmembrane helix</keyword>
<accession>A0A2P5FRL5</accession>
<dbReference type="InParanoid" id="A0A2P5FRL5"/>
<dbReference type="OrthoDB" id="10263346at2759"/>
<dbReference type="Proteomes" id="UP000237000">
    <property type="component" value="Unassembled WGS sequence"/>
</dbReference>
<keyword evidence="1" id="KW-0472">Membrane</keyword>
<sequence length="92" mass="10472">MAESSWVYYDLLISLVRVNKLFLVTSHCVGDLDLDKEELSPHMTQVAVEEIKGLRVTSEKVVLVLGWYFGTAWGLFLLLFHCVFTSYSVENA</sequence>
<keyword evidence="1" id="KW-0812">Transmembrane</keyword>
<gene>
    <name evidence="2" type="ORF">TorRG33x02_038680</name>
</gene>
<evidence type="ECO:0000313" key="2">
    <source>
        <dbReference type="EMBL" id="POO00455.1"/>
    </source>
</evidence>
<protein>
    <submittedName>
        <fullName evidence="2">Uncharacterized protein</fullName>
    </submittedName>
</protein>